<dbReference type="RefSeq" id="WP_008020427.1">
    <property type="nucleotide sequence ID" value="NZ_JABFIB010000025.1"/>
</dbReference>
<dbReference type="InterPro" id="IPR032518">
    <property type="entry name" value="HepII_N"/>
</dbReference>
<dbReference type="Gene3D" id="1.50.10.100">
    <property type="entry name" value="Chondroitin AC/alginate lyase"/>
    <property type="match status" value="1"/>
</dbReference>
<dbReference type="Gene3D" id="2.60.40.10">
    <property type="entry name" value="Immunoglobulins"/>
    <property type="match status" value="1"/>
</dbReference>
<dbReference type="Gene3D" id="2.70.98.70">
    <property type="match status" value="1"/>
</dbReference>
<dbReference type="Pfam" id="PF16332">
    <property type="entry name" value="DUF4962"/>
    <property type="match status" value="1"/>
</dbReference>
<sequence length="922" mass="104226">MKNKINVLLCIAVASVSVSVQSAFGQSDRTTQQIFSGFHQFADGFKVNKDGADGSKSGITPLTMGCIRQKGNREFPYPVKGHEVITNPPVFTWPMADYKYPEVFPVDKTKRKMDDCLHYDFQLGRTRDFSDKDVLTRTGLRLAFYNNHKPLKPGTWYWRYRVSGKSWSKVYEVNIPENIPEFQSPEAEEAYAMIPEKHPRIFGKVTTGRPLTTDQKKLRAAYRRAADIALDKAVADYKVKGEPIPATTSEVERSQIMKFRLRYEVERINSDIEHLLNFYRFTSDRKYLEKAVALSDYIAAKEPAEMYAAADFTGAKSMSTLSMTYDVAYAYLSEIQKKNYKRFITTVIALIIDDAMLENVGSADGILCAHFFQHTFYNAFTSAIVLKGHDAQAEKWFGMLYDIWLSRSPGGGFLSDGVWPNGNIGYIHVNMESMVNNFVLYRDLFNVNIFTHPWYANCANALAYTIPLRSVGDGFGDGNANVYEVNRLRAEFAYILGQELNNPFAIHYAYELSGQSPAAPFAFKKTDFGTYRLQHQPQEVGEVSLANIPQSAVFPQTGIVVMNTDVLNAADNLFVSFRSSPFGVGSHGMAEQNSFNVSYKGKPIFYPTGYKVTTSDKHYLLAHKHSRARNTITVDGKTQAYSHSGYGWIARYLDGNDITYALGDASNAYVPFDQSALNWTTVLKNAQAYTSENGFILDDNDNPQVRKFRRHLVMLRPNIIVVYDELEAEKEVTWTFQLNGLERAGMKILEAENSLIADTDNCDALARIFGSSELTASLVDTSYVKPFDWLNPQRGRKAIAFEKNQYHGKFENVRKCKDMRFLAVIQIDESNSMSFADVKPDADNTLTIGNYRIKAQMDTRQEARLEIENKTTGEYLLYGPANGTVKAKERKFSHSTLLINKTSGCQEAIDRYPLMVPCQKGY</sequence>
<dbReference type="InterPro" id="IPR008929">
    <property type="entry name" value="Chondroitin_lyas"/>
</dbReference>
<evidence type="ECO:0000259" key="3">
    <source>
        <dbReference type="Pfam" id="PF16332"/>
    </source>
</evidence>
<dbReference type="Proteomes" id="UP000196036">
    <property type="component" value="Unassembled WGS sequence"/>
</dbReference>
<evidence type="ECO:0000313" key="5">
    <source>
        <dbReference type="Proteomes" id="UP000196036"/>
    </source>
</evidence>
<dbReference type="GO" id="GO:0030313">
    <property type="term" value="C:cell envelope"/>
    <property type="evidence" value="ECO:0007669"/>
    <property type="project" value="UniProtKB-SubCell"/>
</dbReference>
<dbReference type="Pfam" id="PF07940">
    <property type="entry name" value="Hepar_II_III_C"/>
    <property type="match status" value="1"/>
</dbReference>
<comment type="subcellular location">
    <subcellularLocation>
        <location evidence="1">Cell envelope</location>
    </subcellularLocation>
</comment>
<reference evidence="5" key="1">
    <citation type="submission" date="2017-04" db="EMBL/GenBank/DDBJ databases">
        <title>Function of individual gut microbiota members based on whole genome sequencing of pure cultures obtained from chicken caecum.</title>
        <authorList>
            <person name="Medvecky M."/>
            <person name="Cejkova D."/>
            <person name="Polansky O."/>
            <person name="Karasova D."/>
            <person name="Kubasova T."/>
            <person name="Cizek A."/>
            <person name="Rychlik I."/>
        </authorList>
    </citation>
    <scope>NUCLEOTIDE SEQUENCE [LARGE SCALE GENOMIC DNA]</scope>
    <source>
        <strain evidence="5">An109</strain>
    </source>
</reference>
<feature type="domain" description="Heparinase II N-terminal" evidence="3">
    <location>
        <begin position="73"/>
        <end position="533"/>
    </location>
</feature>
<dbReference type="EMBL" id="NFLW01000033">
    <property type="protein sequence ID" value="OUQ65097.1"/>
    <property type="molecule type" value="Genomic_DNA"/>
</dbReference>
<organism evidence="4 5">
    <name type="scientific">Bacteroides xylanisolvens</name>
    <dbReference type="NCBI Taxonomy" id="371601"/>
    <lineage>
        <taxon>Bacteria</taxon>
        <taxon>Pseudomonadati</taxon>
        <taxon>Bacteroidota</taxon>
        <taxon>Bacteroidia</taxon>
        <taxon>Bacteroidales</taxon>
        <taxon>Bacteroidaceae</taxon>
        <taxon>Bacteroides</taxon>
    </lineage>
</organism>
<comment type="caution">
    <text evidence="4">The sequence shown here is derived from an EMBL/GenBank/DDBJ whole genome shotgun (WGS) entry which is preliminary data.</text>
</comment>
<evidence type="ECO:0000313" key="4">
    <source>
        <dbReference type="EMBL" id="OUQ65097.1"/>
    </source>
</evidence>
<gene>
    <name evidence="4" type="ORF">B5E52_15985</name>
</gene>
<dbReference type="GO" id="GO:0016829">
    <property type="term" value="F:lyase activity"/>
    <property type="evidence" value="ECO:0007669"/>
    <property type="project" value="InterPro"/>
</dbReference>
<dbReference type="InterPro" id="IPR013783">
    <property type="entry name" value="Ig-like_fold"/>
</dbReference>
<proteinExistence type="predicted"/>
<dbReference type="InterPro" id="IPR012480">
    <property type="entry name" value="Hepar_II_III_C"/>
</dbReference>
<evidence type="ECO:0000259" key="2">
    <source>
        <dbReference type="Pfam" id="PF07940"/>
    </source>
</evidence>
<evidence type="ECO:0000256" key="1">
    <source>
        <dbReference type="ARBA" id="ARBA00004196"/>
    </source>
</evidence>
<dbReference type="AlphaFoldDB" id="A0A1Y4V4T6"/>
<protein>
    <submittedName>
        <fullName evidence="4">Uncharacterized protein</fullName>
    </submittedName>
</protein>
<feature type="domain" description="Heparinase II/III-like C-terminal" evidence="2">
    <location>
        <begin position="550"/>
        <end position="806"/>
    </location>
</feature>
<name>A0A1Y4V4T6_9BACE</name>
<accession>A0A1Y4V4T6</accession>